<dbReference type="AlphaFoldDB" id="A0A1M2VCA2"/>
<dbReference type="OMA" id="PQTARTH"/>
<protein>
    <submittedName>
        <fullName evidence="2">Uncharacterized protein</fullName>
    </submittedName>
</protein>
<dbReference type="OrthoDB" id="3266915at2759"/>
<proteinExistence type="predicted"/>
<evidence type="ECO:0000256" key="1">
    <source>
        <dbReference type="SAM" id="MobiDB-lite"/>
    </source>
</evidence>
<name>A0A1M2VCA2_TRAPU</name>
<dbReference type="STRING" id="154538.A0A1M2VCA2"/>
<evidence type="ECO:0000313" key="3">
    <source>
        <dbReference type="Proteomes" id="UP000184267"/>
    </source>
</evidence>
<evidence type="ECO:0000313" key="2">
    <source>
        <dbReference type="EMBL" id="OJT05260.1"/>
    </source>
</evidence>
<organism evidence="2 3">
    <name type="scientific">Trametes pubescens</name>
    <name type="common">White-rot fungus</name>
    <dbReference type="NCBI Taxonomy" id="154538"/>
    <lineage>
        <taxon>Eukaryota</taxon>
        <taxon>Fungi</taxon>
        <taxon>Dikarya</taxon>
        <taxon>Basidiomycota</taxon>
        <taxon>Agaricomycotina</taxon>
        <taxon>Agaricomycetes</taxon>
        <taxon>Polyporales</taxon>
        <taxon>Polyporaceae</taxon>
        <taxon>Trametes</taxon>
    </lineage>
</organism>
<accession>A0A1M2VCA2</accession>
<keyword evidence="3" id="KW-1185">Reference proteome</keyword>
<feature type="region of interest" description="Disordered" evidence="1">
    <location>
        <begin position="82"/>
        <end position="102"/>
    </location>
</feature>
<dbReference type="EMBL" id="MNAD01001474">
    <property type="protein sequence ID" value="OJT05260.1"/>
    <property type="molecule type" value="Genomic_DNA"/>
</dbReference>
<comment type="caution">
    <text evidence="2">The sequence shown here is derived from an EMBL/GenBank/DDBJ whole genome shotgun (WGS) entry which is preliminary data.</text>
</comment>
<gene>
    <name evidence="2" type="ORF">TRAPUB_3924</name>
</gene>
<sequence length="206" mass="22034">MNTKTPGRKALKNRAALQENAVHSGAKTVLSKKSVLHTPFHPQTARTHLVYVLPDALTLSFARPDGKKPLVSMSVTRPLMDKTPFPNRVAPGGAAGGSKTPATKGFKLSKLSLLVPEPELGESPDAAPLLRPSSTRKSLRGRLSGTFKTPITKGDHWNVSPGDMEMEIAGGTEVEARELAAEISDEDDEIEYMPPSAIGEYCVGIP</sequence>
<reference evidence="2 3" key="1">
    <citation type="submission" date="2016-10" db="EMBL/GenBank/DDBJ databases">
        <title>Genome sequence of the basidiomycete white-rot fungus Trametes pubescens.</title>
        <authorList>
            <person name="Makela M.R."/>
            <person name="Granchi Z."/>
            <person name="Peng M."/>
            <person name="De Vries R.P."/>
            <person name="Grigoriev I."/>
            <person name="Riley R."/>
            <person name="Hilden K."/>
        </authorList>
    </citation>
    <scope>NUCLEOTIDE SEQUENCE [LARGE SCALE GENOMIC DNA]</scope>
    <source>
        <strain evidence="2 3">FBCC735</strain>
    </source>
</reference>
<dbReference type="Proteomes" id="UP000184267">
    <property type="component" value="Unassembled WGS sequence"/>
</dbReference>